<keyword evidence="2" id="KW-1185">Reference proteome</keyword>
<reference evidence="2" key="1">
    <citation type="submission" date="2016-10" db="EMBL/GenBank/DDBJ databases">
        <authorList>
            <person name="Varghese N."/>
            <person name="Submissions S."/>
        </authorList>
    </citation>
    <scope>NUCLEOTIDE SEQUENCE [LARGE SCALE GENOMIC DNA]</scope>
    <source>
        <strain evidence="2">DSM 18130</strain>
    </source>
</reference>
<dbReference type="AlphaFoldDB" id="A0A1I0U353"/>
<dbReference type="Proteomes" id="UP000198836">
    <property type="component" value="Unassembled WGS sequence"/>
</dbReference>
<sequence>MSQVDLHSYSIILYSLVNLEYLHHISGGLGCTHIQYNGMRW</sequence>
<protein>
    <submittedName>
        <fullName evidence="1">Uncharacterized protein</fullName>
    </submittedName>
</protein>
<accession>A0A1I0U353</accession>
<evidence type="ECO:0000313" key="1">
    <source>
        <dbReference type="EMBL" id="SFA58549.1"/>
    </source>
</evidence>
<proteinExistence type="predicted"/>
<dbReference type="EMBL" id="FOJM01000019">
    <property type="protein sequence ID" value="SFA58549.1"/>
    <property type="molecule type" value="Genomic_DNA"/>
</dbReference>
<name>A0A1I0U353_9SPHI</name>
<organism evidence="1 2">
    <name type="scientific">Pedobacter suwonensis</name>
    <dbReference type="NCBI Taxonomy" id="332999"/>
    <lineage>
        <taxon>Bacteria</taxon>
        <taxon>Pseudomonadati</taxon>
        <taxon>Bacteroidota</taxon>
        <taxon>Sphingobacteriia</taxon>
        <taxon>Sphingobacteriales</taxon>
        <taxon>Sphingobacteriaceae</taxon>
        <taxon>Pedobacter</taxon>
    </lineage>
</organism>
<gene>
    <name evidence="1" type="ORF">SAMN04488511_119102</name>
</gene>
<evidence type="ECO:0000313" key="2">
    <source>
        <dbReference type="Proteomes" id="UP000198836"/>
    </source>
</evidence>